<evidence type="ECO:0000313" key="2">
    <source>
        <dbReference type="Proteomes" id="UP001151760"/>
    </source>
</evidence>
<reference evidence="1" key="1">
    <citation type="journal article" date="2022" name="Int. J. Mol. Sci.">
        <title>Draft Genome of Tanacetum Coccineum: Genomic Comparison of Closely Related Tanacetum-Family Plants.</title>
        <authorList>
            <person name="Yamashiro T."/>
            <person name="Shiraishi A."/>
            <person name="Nakayama K."/>
            <person name="Satake H."/>
        </authorList>
    </citation>
    <scope>NUCLEOTIDE SEQUENCE</scope>
</reference>
<dbReference type="InterPro" id="IPR012340">
    <property type="entry name" value="NA-bd_OB-fold"/>
</dbReference>
<dbReference type="EMBL" id="BQNB010013991">
    <property type="protein sequence ID" value="GJT22707.1"/>
    <property type="molecule type" value="Genomic_DNA"/>
</dbReference>
<accession>A0ABQ5C9G5</accession>
<proteinExistence type="predicted"/>
<name>A0ABQ5C9G5_9ASTR</name>
<comment type="caution">
    <text evidence="1">The sequence shown here is derived from an EMBL/GenBank/DDBJ whole genome shotgun (WGS) entry which is preliminary data.</text>
</comment>
<evidence type="ECO:0000313" key="1">
    <source>
        <dbReference type="EMBL" id="GJT22707.1"/>
    </source>
</evidence>
<organism evidence="1 2">
    <name type="scientific">Tanacetum coccineum</name>
    <dbReference type="NCBI Taxonomy" id="301880"/>
    <lineage>
        <taxon>Eukaryota</taxon>
        <taxon>Viridiplantae</taxon>
        <taxon>Streptophyta</taxon>
        <taxon>Embryophyta</taxon>
        <taxon>Tracheophyta</taxon>
        <taxon>Spermatophyta</taxon>
        <taxon>Magnoliopsida</taxon>
        <taxon>eudicotyledons</taxon>
        <taxon>Gunneridae</taxon>
        <taxon>Pentapetalae</taxon>
        <taxon>asterids</taxon>
        <taxon>campanulids</taxon>
        <taxon>Asterales</taxon>
        <taxon>Asteraceae</taxon>
        <taxon>Asteroideae</taxon>
        <taxon>Anthemideae</taxon>
        <taxon>Anthemidinae</taxon>
        <taxon>Tanacetum</taxon>
    </lineage>
</organism>
<dbReference type="Proteomes" id="UP001151760">
    <property type="component" value="Unassembled WGS sequence"/>
</dbReference>
<dbReference type="Gene3D" id="2.40.50.140">
    <property type="entry name" value="Nucleic acid-binding proteins"/>
    <property type="match status" value="1"/>
</dbReference>
<gene>
    <name evidence="1" type="ORF">Tco_0892644</name>
</gene>
<reference evidence="1" key="2">
    <citation type="submission" date="2022-01" db="EMBL/GenBank/DDBJ databases">
        <authorList>
            <person name="Yamashiro T."/>
            <person name="Shiraishi A."/>
            <person name="Satake H."/>
            <person name="Nakayama K."/>
        </authorList>
    </citation>
    <scope>NUCLEOTIDE SEQUENCE</scope>
</reference>
<protein>
    <submittedName>
        <fullName evidence="1">Uncharacterized protein</fullName>
    </submittedName>
</protein>
<sequence length="148" mass="17156">MSEATIASLKVGQEKCVLEAKVYRKWTSKSIPQMTQLAFCCILIDKENNAVQANMDLNNLDYFDSLLKPRTAYRISNFIWKESEFAEHHFKFTTYNQLQSKVPYRDEDSKLIYPILTGCIRSISDVIPFGNANTGKKYRRKVDIESLE</sequence>
<keyword evidence="2" id="KW-1185">Reference proteome</keyword>